<dbReference type="InterPro" id="IPR044626">
    <property type="entry name" value="AOR-like"/>
</dbReference>
<organism evidence="3 4">
    <name type="scientific">Dendrobium chrysotoxum</name>
    <name type="common">Orchid</name>
    <dbReference type="NCBI Taxonomy" id="161865"/>
    <lineage>
        <taxon>Eukaryota</taxon>
        <taxon>Viridiplantae</taxon>
        <taxon>Streptophyta</taxon>
        <taxon>Embryophyta</taxon>
        <taxon>Tracheophyta</taxon>
        <taxon>Spermatophyta</taxon>
        <taxon>Magnoliopsida</taxon>
        <taxon>Liliopsida</taxon>
        <taxon>Asparagales</taxon>
        <taxon>Orchidaceae</taxon>
        <taxon>Epidendroideae</taxon>
        <taxon>Malaxideae</taxon>
        <taxon>Dendrobiinae</taxon>
        <taxon>Dendrobium</taxon>
    </lineage>
</organism>
<sequence length="86" mass="9379">MEADEVYGDINEKASQNPTQLGLLTEYIVIKEKLLAIKPNNLDFILATRIHLAIETSHEGLERARFSVSKSILVLDGTGGVGSLVI</sequence>
<dbReference type="GO" id="GO:0016628">
    <property type="term" value="F:oxidoreductase activity, acting on the CH-CH group of donors, NAD or NADP as acceptor"/>
    <property type="evidence" value="ECO:0007669"/>
    <property type="project" value="InterPro"/>
</dbReference>
<dbReference type="Gene3D" id="3.90.180.10">
    <property type="entry name" value="Medium-chain alcohol dehydrogenases, catalytic domain"/>
    <property type="match status" value="1"/>
</dbReference>
<protein>
    <submittedName>
        <fullName evidence="3">Uncharacterized protein</fullName>
    </submittedName>
</protein>
<dbReference type="Proteomes" id="UP000775213">
    <property type="component" value="Unassembled WGS sequence"/>
</dbReference>
<dbReference type="Gene3D" id="3.40.50.720">
    <property type="entry name" value="NAD(P)-binding Rossmann-like Domain"/>
    <property type="match status" value="1"/>
</dbReference>
<comment type="similarity">
    <text evidence="1">Belongs to the zinc-containing alcohol dehydrogenase family. Quinone oxidoreductase subfamily.</text>
</comment>
<evidence type="ECO:0000256" key="1">
    <source>
        <dbReference type="ARBA" id="ARBA00010371"/>
    </source>
</evidence>
<reference evidence="3 4" key="1">
    <citation type="journal article" date="2021" name="Hortic Res">
        <title>Chromosome-scale assembly of the Dendrobium chrysotoxum genome enhances the understanding of orchid evolution.</title>
        <authorList>
            <person name="Zhang Y."/>
            <person name="Zhang G.Q."/>
            <person name="Zhang D."/>
            <person name="Liu X.D."/>
            <person name="Xu X.Y."/>
            <person name="Sun W.H."/>
            <person name="Yu X."/>
            <person name="Zhu X."/>
            <person name="Wang Z.W."/>
            <person name="Zhao X."/>
            <person name="Zhong W.Y."/>
            <person name="Chen H."/>
            <person name="Yin W.L."/>
            <person name="Huang T."/>
            <person name="Niu S.C."/>
            <person name="Liu Z.J."/>
        </authorList>
    </citation>
    <scope>NUCLEOTIDE SEQUENCE [LARGE SCALE GENOMIC DNA]</scope>
    <source>
        <strain evidence="3">Lindl</strain>
    </source>
</reference>
<accession>A0AAV7G2T1</accession>
<dbReference type="AlphaFoldDB" id="A0AAV7G2T1"/>
<gene>
    <name evidence="3" type="ORF">IEQ34_021383</name>
</gene>
<dbReference type="PANTHER" id="PTHR44573:SF1">
    <property type="entry name" value="NADPH-DEPENDENT ALKENAL_ONE OXIDOREDUCTASE, CHLOROPLASTIC"/>
    <property type="match status" value="1"/>
</dbReference>
<keyword evidence="2" id="KW-0560">Oxidoreductase</keyword>
<dbReference type="EMBL" id="JAGFBR010000018">
    <property type="protein sequence ID" value="KAH0450691.1"/>
    <property type="molecule type" value="Genomic_DNA"/>
</dbReference>
<evidence type="ECO:0000313" key="4">
    <source>
        <dbReference type="Proteomes" id="UP000775213"/>
    </source>
</evidence>
<evidence type="ECO:0000313" key="3">
    <source>
        <dbReference type="EMBL" id="KAH0450691.1"/>
    </source>
</evidence>
<name>A0AAV7G2T1_DENCH</name>
<evidence type="ECO:0000256" key="2">
    <source>
        <dbReference type="ARBA" id="ARBA00023002"/>
    </source>
</evidence>
<keyword evidence="4" id="KW-1185">Reference proteome</keyword>
<comment type="caution">
    <text evidence="3">The sequence shown here is derived from an EMBL/GenBank/DDBJ whole genome shotgun (WGS) entry which is preliminary data.</text>
</comment>
<proteinExistence type="inferred from homology"/>
<dbReference type="PANTHER" id="PTHR44573">
    <property type="entry name" value="NADPH-DEPENDENT ALKENAL/ONE OXIDOREDUCTASE, CHLOROPLASTIC"/>
    <property type="match status" value="1"/>
</dbReference>